<gene>
    <name evidence="1" type="ORF">L6452_08111</name>
</gene>
<comment type="caution">
    <text evidence="1">The sequence shown here is derived from an EMBL/GenBank/DDBJ whole genome shotgun (WGS) entry which is preliminary data.</text>
</comment>
<dbReference type="Proteomes" id="UP001055879">
    <property type="component" value="Linkage Group LG03"/>
</dbReference>
<accession>A0ACB9DH00</accession>
<evidence type="ECO:0000313" key="2">
    <source>
        <dbReference type="Proteomes" id="UP001055879"/>
    </source>
</evidence>
<organism evidence="1 2">
    <name type="scientific">Arctium lappa</name>
    <name type="common">Greater burdock</name>
    <name type="synonym">Lappa major</name>
    <dbReference type="NCBI Taxonomy" id="4217"/>
    <lineage>
        <taxon>Eukaryota</taxon>
        <taxon>Viridiplantae</taxon>
        <taxon>Streptophyta</taxon>
        <taxon>Embryophyta</taxon>
        <taxon>Tracheophyta</taxon>
        <taxon>Spermatophyta</taxon>
        <taxon>Magnoliopsida</taxon>
        <taxon>eudicotyledons</taxon>
        <taxon>Gunneridae</taxon>
        <taxon>Pentapetalae</taxon>
        <taxon>asterids</taxon>
        <taxon>campanulids</taxon>
        <taxon>Asterales</taxon>
        <taxon>Asteraceae</taxon>
        <taxon>Carduoideae</taxon>
        <taxon>Cardueae</taxon>
        <taxon>Arctiinae</taxon>
        <taxon>Arctium</taxon>
    </lineage>
</organism>
<dbReference type="EMBL" id="CM042049">
    <property type="protein sequence ID" value="KAI3745705.1"/>
    <property type="molecule type" value="Genomic_DNA"/>
</dbReference>
<keyword evidence="2" id="KW-1185">Reference proteome</keyword>
<protein>
    <submittedName>
        <fullName evidence="1">Uncharacterized protein</fullName>
    </submittedName>
</protein>
<reference evidence="1 2" key="2">
    <citation type="journal article" date="2022" name="Mol. Ecol. Resour.">
        <title>The genomes of chicory, endive, great burdock and yacon provide insights into Asteraceae paleo-polyploidization history and plant inulin production.</title>
        <authorList>
            <person name="Fan W."/>
            <person name="Wang S."/>
            <person name="Wang H."/>
            <person name="Wang A."/>
            <person name="Jiang F."/>
            <person name="Liu H."/>
            <person name="Zhao H."/>
            <person name="Xu D."/>
            <person name="Zhang Y."/>
        </authorList>
    </citation>
    <scope>NUCLEOTIDE SEQUENCE [LARGE SCALE GENOMIC DNA]</scope>
    <source>
        <strain evidence="2">cv. Niubang</strain>
    </source>
</reference>
<reference evidence="2" key="1">
    <citation type="journal article" date="2022" name="Mol. Ecol. Resour.">
        <title>The genomes of chicory, endive, great burdock and yacon provide insights into Asteraceae palaeo-polyploidization history and plant inulin production.</title>
        <authorList>
            <person name="Fan W."/>
            <person name="Wang S."/>
            <person name="Wang H."/>
            <person name="Wang A."/>
            <person name="Jiang F."/>
            <person name="Liu H."/>
            <person name="Zhao H."/>
            <person name="Xu D."/>
            <person name="Zhang Y."/>
        </authorList>
    </citation>
    <scope>NUCLEOTIDE SEQUENCE [LARGE SCALE GENOMIC DNA]</scope>
    <source>
        <strain evidence="2">cv. Niubang</strain>
    </source>
</reference>
<name>A0ACB9DH00_ARCLA</name>
<proteinExistence type="predicted"/>
<evidence type="ECO:0000313" key="1">
    <source>
        <dbReference type="EMBL" id="KAI3745705.1"/>
    </source>
</evidence>
<sequence length="470" mass="54828">MPMRLNWEEQDPNPSAQGFYNMLQAADEPLWDGCQKYSKLQAATRLLTWKSDCNVPESTFNRLLPIIKDMLPDGHQLVPNFYETKKMLKKLGFPQEKIDACKNHCMLFYKGDSDLTNCRVCGEYRYKNSGGNKVPNLVLTYMPIAPRLQRLFMSRKTAKEMTWHYDHKKESGLMVHPSDGEAWKHFDLKDPRFAEEIRNVRLGLCTDGFSPKNSNSSPYSLWPVFLTIYNLPPWMCLKESYVKLALVIPGRKSPGQNLDVFLRPLIDELKMLYEEGVVTYDAYRRNNFTMRAILLWTVSDFPAYAMLSGWSTHGKLACPYCRDKAGSFQLQNGGKSCWFDCHRRHLPSSHPFRRDKKGFRIRTAVFSGPPTNLDGDEIWDQVRHFPTVYDGAPYRSKNKKINGFGVTHNWVKRSIFWELPYWRTLLIRHNLDIMHIEKNVFENLFNTVMDTTKTKDNIKARLDVALYCDR</sequence>